<dbReference type="AlphaFoldDB" id="A0A8T2EM37"/>
<dbReference type="OrthoDB" id="2161771at2759"/>
<feature type="domain" description="Ubiquitin-like" evidence="1">
    <location>
        <begin position="139"/>
        <end position="209"/>
    </location>
</feature>
<dbReference type="EMBL" id="JAEFBJ010000004">
    <property type="protein sequence ID" value="KAG7620601.1"/>
    <property type="molecule type" value="Genomic_DNA"/>
</dbReference>
<comment type="caution">
    <text evidence="2">The sequence shown here is derived from an EMBL/GenBank/DDBJ whole genome shotgun (WGS) entry which is preliminary data.</text>
</comment>
<dbReference type="GO" id="GO:0071004">
    <property type="term" value="C:U2-type prespliceosome"/>
    <property type="evidence" value="ECO:0007669"/>
    <property type="project" value="TreeGrafter"/>
</dbReference>
<keyword evidence="3" id="KW-1185">Reference proteome</keyword>
<accession>A0A8T2EM37</accession>
<gene>
    <name evidence="2" type="ORF">ISN44_As04g015930</name>
</gene>
<dbReference type="SMART" id="SM00213">
    <property type="entry name" value="UBQ"/>
    <property type="match status" value="1"/>
</dbReference>
<dbReference type="GO" id="GO:0003723">
    <property type="term" value="F:RNA binding"/>
    <property type="evidence" value="ECO:0007669"/>
    <property type="project" value="InterPro"/>
</dbReference>
<dbReference type="InterPro" id="IPR045146">
    <property type="entry name" value="SF3A1"/>
</dbReference>
<dbReference type="GO" id="GO:0005686">
    <property type="term" value="C:U2 snRNP"/>
    <property type="evidence" value="ECO:0007669"/>
    <property type="project" value="TreeGrafter"/>
</dbReference>
<dbReference type="Proteomes" id="UP000694251">
    <property type="component" value="Chromosome 4"/>
</dbReference>
<protein>
    <submittedName>
        <fullName evidence="2">Ubiquitin domain</fullName>
    </submittedName>
</protein>
<evidence type="ECO:0000313" key="2">
    <source>
        <dbReference type="EMBL" id="KAG7620601.1"/>
    </source>
</evidence>
<dbReference type="GO" id="GO:0045292">
    <property type="term" value="P:mRNA cis splicing, via spliceosome"/>
    <property type="evidence" value="ECO:0007669"/>
    <property type="project" value="InterPro"/>
</dbReference>
<dbReference type="PANTHER" id="PTHR15316">
    <property type="entry name" value="SPLICEOSOME ASSOCIATED PROTEIN 114/SWAP SPLICING FACTOR-RELATED"/>
    <property type="match status" value="1"/>
</dbReference>
<reference evidence="2 3" key="1">
    <citation type="submission" date="2020-12" db="EMBL/GenBank/DDBJ databases">
        <title>Concerted genomic and epigenomic changes stabilize Arabidopsis allopolyploids.</title>
        <authorList>
            <person name="Chen Z."/>
        </authorList>
    </citation>
    <scope>NUCLEOTIDE SEQUENCE [LARGE SCALE GENOMIC DNA]</scope>
    <source>
        <strain evidence="2">As9502</strain>
        <tissue evidence="2">Leaf</tissue>
    </source>
</reference>
<sequence length="209" mass="24174">MERVMMDNQFEFMKQTDYRFAFFNEFVVAYSQVLHPPKYLEDKLNNNTAYMNTVLEGFLERILWDRAREHKWLEGGENSMIEWHNSVSKDFVEDQELLPKLEMPPPAPPQKRTELDESALVPLEPEDQFLAQHEGLSIIRVICVPHGGELIKITVQSLSENVASLKEKIAEVVQIQANKQTLRGLIKDNNRTLAYYNVKAGDILILDVV</sequence>
<organism evidence="2 3">
    <name type="scientific">Arabidopsis suecica</name>
    <name type="common">Swedish thale-cress</name>
    <name type="synonym">Cardaminopsis suecica</name>
    <dbReference type="NCBI Taxonomy" id="45249"/>
    <lineage>
        <taxon>Eukaryota</taxon>
        <taxon>Viridiplantae</taxon>
        <taxon>Streptophyta</taxon>
        <taxon>Embryophyta</taxon>
        <taxon>Tracheophyta</taxon>
        <taxon>Spermatophyta</taxon>
        <taxon>Magnoliopsida</taxon>
        <taxon>eudicotyledons</taxon>
        <taxon>Gunneridae</taxon>
        <taxon>Pentapetalae</taxon>
        <taxon>rosids</taxon>
        <taxon>malvids</taxon>
        <taxon>Brassicales</taxon>
        <taxon>Brassicaceae</taxon>
        <taxon>Camelineae</taxon>
        <taxon>Arabidopsis</taxon>
    </lineage>
</organism>
<proteinExistence type="predicted"/>
<dbReference type="GO" id="GO:0000381">
    <property type="term" value="P:regulation of alternative mRNA splicing, via spliceosome"/>
    <property type="evidence" value="ECO:0007669"/>
    <property type="project" value="TreeGrafter"/>
</dbReference>
<dbReference type="GO" id="GO:0071013">
    <property type="term" value="C:catalytic step 2 spliceosome"/>
    <property type="evidence" value="ECO:0007669"/>
    <property type="project" value="TreeGrafter"/>
</dbReference>
<evidence type="ECO:0000313" key="3">
    <source>
        <dbReference type="Proteomes" id="UP000694251"/>
    </source>
</evidence>
<dbReference type="InterPro" id="IPR000626">
    <property type="entry name" value="Ubiquitin-like_dom"/>
</dbReference>
<name>A0A8T2EM37_ARASU</name>
<dbReference type="PANTHER" id="PTHR15316:SF1">
    <property type="entry name" value="SPLICING FACTOR 3A SUBUNIT 1"/>
    <property type="match status" value="1"/>
</dbReference>
<evidence type="ECO:0000259" key="1">
    <source>
        <dbReference type="SMART" id="SM00213"/>
    </source>
</evidence>